<sequence length="64" mass="7457">MDDWKKCDTKISSKSNIGKIELDIKDVLVQCGIPSRGWKEYLEKHKMRYLNLEGVVIKNFGDEI</sequence>
<evidence type="ECO:0000313" key="2">
    <source>
        <dbReference type="Proteomes" id="UP000187172"/>
    </source>
</evidence>
<accession>A0A1R1DWV0</accession>
<gene>
    <name evidence="1" type="ORF">BK138_35180</name>
</gene>
<protein>
    <submittedName>
        <fullName evidence="1">Uncharacterized protein</fullName>
    </submittedName>
</protein>
<evidence type="ECO:0000313" key="1">
    <source>
        <dbReference type="EMBL" id="OMF44006.1"/>
    </source>
</evidence>
<dbReference type="EMBL" id="MRTP01000028">
    <property type="protein sequence ID" value="OMF44006.1"/>
    <property type="molecule type" value="Genomic_DNA"/>
</dbReference>
<name>A0A1R1DWV0_9BACL</name>
<reference evidence="1 2" key="1">
    <citation type="submission" date="2016-11" db="EMBL/GenBank/DDBJ databases">
        <title>Paenibacillus species isolates.</title>
        <authorList>
            <person name="Beno S.M."/>
        </authorList>
    </citation>
    <scope>NUCLEOTIDE SEQUENCE [LARGE SCALE GENOMIC DNA]</scope>
    <source>
        <strain evidence="1 2">FSL R5-0378</strain>
    </source>
</reference>
<dbReference type="RefSeq" id="WP_076177042.1">
    <property type="nucleotide sequence ID" value="NZ_MRTP01000028.1"/>
</dbReference>
<keyword evidence="2" id="KW-1185">Reference proteome</keyword>
<dbReference type="Proteomes" id="UP000187172">
    <property type="component" value="Unassembled WGS sequence"/>
</dbReference>
<proteinExistence type="predicted"/>
<organism evidence="1 2">
    <name type="scientific">Paenibacillus rhizosphaerae</name>
    <dbReference type="NCBI Taxonomy" id="297318"/>
    <lineage>
        <taxon>Bacteria</taxon>
        <taxon>Bacillati</taxon>
        <taxon>Bacillota</taxon>
        <taxon>Bacilli</taxon>
        <taxon>Bacillales</taxon>
        <taxon>Paenibacillaceae</taxon>
        <taxon>Paenibacillus</taxon>
    </lineage>
</organism>
<dbReference type="AlphaFoldDB" id="A0A1R1DWV0"/>
<comment type="caution">
    <text evidence="1">The sequence shown here is derived from an EMBL/GenBank/DDBJ whole genome shotgun (WGS) entry which is preliminary data.</text>
</comment>